<reference evidence="12 14" key="1">
    <citation type="journal article" date="2016" name="Plant Dis.">
        <title>Improved production of propionic acid using genome shuffling.</title>
        <authorList>
            <person name="Luna-Flores C.H."/>
            <person name="Palfreyman R.W."/>
            <person name="Kromer J.O."/>
            <person name="Nielsen L.K."/>
            <person name="Marcellin E."/>
        </authorList>
    </citation>
    <scope>NUCLEOTIDE SEQUENCE [LARGE SCALE GENOMIC DNA]</scope>
    <source>
        <strain evidence="12 14">F3E8</strain>
    </source>
</reference>
<evidence type="ECO:0000256" key="2">
    <source>
        <dbReference type="ARBA" id="ARBA00022679"/>
    </source>
</evidence>
<evidence type="ECO:0000256" key="4">
    <source>
        <dbReference type="ARBA" id="ARBA00022777"/>
    </source>
</evidence>
<dbReference type="InterPro" id="IPR011009">
    <property type="entry name" value="Kinase-like_dom_sf"/>
</dbReference>
<protein>
    <recommendedName>
        <fullName evidence="10">Aminoglycoside phosphotransferase domain-containing protein</fullName>
    </recommendedName>
</protein>
<evidence type="ECO:0000313" key="12">
    <source>
        <dbReference type="EMBL" id="AOZ45411.1"/>
    </source>
</evidence>
<evidence type="ECO:0000313" key="14">
    <source>
        <dbReference type="Proteomes" id="UP000178666"/>
    </source>
</evidence>
<dbReference type="GO" id="GO:0046677">
    <property type="term" value="P:response to antibiotic"/>
    <property type="evidence" value="ECO:0007669"/>
    <property type="project" value="UniProtKB-KW"/>
</dbReference>
<sequence>MSARIPETVAELAGEAPVELVWRNELGGLTYRVEAGGSVRYIKWQQAGDLAADERDDVDLLLESEKMRWAGRFIRVPRVLGVGADEHGSWLVTEGIEATPAVDPRWRSRPEDAVRAIATGLRRMHDALPVDTCPYRATWSTKYRAELPEAEHLVVCHGDPCMPNTLMDREGQFAGHVDLARLGVGDRWSDLAIATYSISWDINLGRNYDDLFLSTYGVEPDEERIRAYLALWDAPARDVSHGSAVPIIGE</sequence>
<dbReference type="AlphaFoldDB" id="A0AAC9AP74"/>
<dbReference type="Gene3D" id="3.90.1200.10">
    <property type="match status" value="1"/>
</dbReference>
<evidence type="ECO:0000256" key="7">
    <source>
        <dbReference type="PIRNR" id="PIRNR000706"/>
    </source>
</evidence>
<feature type="active site" description="Proton acceptor" evidence="8">
    <location>
        <position position="159"/>
    </location>
</feature>
<dbReference type="GO" id="GO:0005524">
    <property type="term" value="F:ATP binding"/>
    <property type="evidence" value="ECO:0007669"/>
    <property type="project" value="UniProtKB-KW"/>
</dbReference>
<dbReference type="PIRSF" id="PIRSF000706">
    <property type="entry name" value="Kanamycin_kin"/>
    <property type="match status" value="1"/>
</dbReference>
<dbReference type="InterPro" id="IPR002575">
    <property type="entry name" value="Aminoglycoside_PTrfase"/>
</dbReference>
<keyword evidence="9" id="KW-0460">Magnesium</keyword>
<dbReference type="Proteomes" id="UP000178666">
    <property type="component" value="Chromosome"/>
</dbReference>
<evidence type="ECO:0000256" key="3">
    <source>
        <dbReference type="ARBA" id="ARBA00022741"/>
    </source>
</evidence>
<name>A0AAC9AP74_9ACTN</name>
<reference evidence="11 13" key="2">
    <citation type="submission" date="2016-02" db="EMBL/GenBank/DDBJ databases">
        <title>Complete Genome Sequence of Propionibacterium acidipropionici ATCC 55737.</title>
        <authorList>
            <person name="Luna Flores C.H."/>
            <person name="Nielsen L.K."/>
            <person name="Marcellin E."/>
        </authorList>
    </citation>
    <scope>NUCLEOTIDE SEQUENCE [LARGE SCALE GENOMIC DNA]</scope>
    <source>
        <strain evidence="11 13">ATCC 55737</strain>
    </source>
</reference>
<keyword evidence="2 7" id="KW-0808">Transferase</keyword>
<evidence type="ECO:0000256" key="9">
    <source>
        <dbReference type="PIRSR" id="PIRSR000706-2"/>
    </source>
</evidence>
<dbReference type="Pfam" id="PF01636">
    <property type="entry name" value="APH"/>
    <property type="match status" value="1"/>
</dbReference>
<dbReference type="EMBL" id="CP015970">
    <property type="protein sequence ID" value="AOZ45411.1"/>
    <property type="molecule type" value="Genomic_DNA"/>
</dbReference>
<dbReference type="RefSeq" id="WP_062820428.1">
    <property type="nucleotide sequence ID" value="NZ_CP014352.1"/>
</dbReference>
<organism evidence="11 13">
    <name type="scientific">Acidipropionibacterium acidipropionici</name>
    <dbReference type="NCBI Taxonomy" id="1748"/>
    <lineage>
        <taxon>Bacteria</taxon>
        <taxon>Bacillati</taxon>
        <taxon>Actinomycetota</taxon>
        <taxon>Actinomycetes</taxon>
        <taxon>Propionibacteriales</taxon>
        <taxon>Propionibacteriaceae</taxon>
        <taxon>Acidipropionibacterium</taxon>
    </lineage>
</organism>
<gene>
    <name evidence="12" type="ORF">A8L58_00375</name>
    <name evidence="11" type="ORF">AXH35_15440</name>
</gene>
<evidence type="ECO:0000256" key="1">
    <source>
        <dbReference type="ARBA" id="ARBA00006219"/>
    </source>
</evidence>
<comment type="similarity">
    <text evidence="1 7">Belongs to the aminoglycoside phosphotransferase family.</text>
</comment>
<evidence type="ECO:0000259" key="10">
    <source>
        <dbReference type="Pfam" id="PF01636"/>
    </source>
</evidence>
<feature type="binding site" evidence="9">
    <location>
        <position position="164"/>
    </location>
    <ligand>
        <name>Mg(2+)</name>
        <dbReference type="ChEBI" id="CHEBI:18420"/>
    </ligand>
</feature>
<dbReference type="EMBL" id="CP014352">
    <property type="protein sequence ID" value="AMS06625.1"/>
    <property type="molecule type" value="Genomic_DNA"/>
</dbReference>
<keyword evidence="14" id="KW-1185">Reference proteome</keyword>
<keyword evidence="3 7" id="KW-0547">Nucleotide-binding</keyword>
<dbReference type="SUPFAM" id="SSF56112">
    <property type="entry name" value="Protein kinase-like (PK-like)"/>
    <property type="match status" value="1"/>
</dbReference>
<evidence type="ECO:0000256" key="8">
    <source>
        <dbReference type="PIRSR" id="PIRSR000706-1"/>
    </source>
</evidence>
<evidence type="ECO:0000313" key="11">
    <source>
        <dbReference type="EMBL" id="AMS06625.1"/>
    </source>
</evidence>
<dbReference type="Proteomes" id="UP000075221">
    <property type="component" value="Chromosome"/>
</dbReference>
<evidence type="ECO:0000256" key="5">
    <source>
        <dbReference type="ARBA" id="ARBA00022840"/>
    </source>
</evidence>
<keyword evidence="5 7" id="KW-0067">ATP-binding</keyword>
<keyword evidence="6 7" id="KW-0046">Antibiotic resistance</keyword>
<dbReference type="CDD" id="cd05150">
    <property type="entry name" value="APH"/>
    <property type="match status" value="1"/>
</dbReference>
<keyword evidence="4 7" id="KW-0418">Kinase</keyword>
<dbReference type="GO" id="GO:0046872">
    <property type="term" value="F:metal ion binding"/>
    <property type="evidence" value="ECO:0007669"/>
    <property type="project" value="UniProtKB-KW"/>
</dbReference>
<keyword evidence="9" id="KW-0479">Metal-binding</keyword>
<evidence type="ECO:0000313" key="13">
    <source>
        <dbReference type="Proteomes" id="UP000075221"/>
    </source>
</evidence>
<dbReference type="InterPro" id="IPR024165">
    <property type="entry name" value="Kan/Strep_kinase"/>
</dbReference>
<evidence type="ECO:0000256" key="6">
    <source>
        <dbReference type="ARBA" id="ARBA00023251"/>
    </source>
</evidence>
<dbReference type="GO" id="GO:0016301">
    <property type="term" value="F:kinase activity"/>
    <property type="evidence" value="ECO:0007669"/>
    <property type="project" value="UniProtKB-KW"/>
</dbReference>
<feature type="domain" description="Aminoglycoside phosphotransferase" evidence="10">
    <location>
        <begin position="139"/>
        <end position="228"/>
    </location>
</feature>
<feature type="binding site" evidence="9">
    <location>
        <position position="178"/>
    </location>
    <ligand>
        <name>Mg(2+)</name>
        <dbReference type="ChEBI" id="CHEBI:18420"/>
    </ligand>
</feature>
<dbReference type="GO" id="GO:0016773">
    <property type="term" value="F:phosphotransferase activity, alcohol group as acceptor"/>
    <property type="evidence" value="ECO:0007669"/>
    <property type="project" value="InterPro"/>
</dbReference>
<accession>A0AAC9AP74</accession>
<dbReference type="Gene3D" id="3.30.200.20">
    <property type="entry name" value="Phosphorylase Kinase, domain 1"/>
    <property type="match status" value="1"/>
</dbReference>
<proteinExistence type="inferred from homology"/>